<keyword evidence="5" id="KW-0735">Signal-anchor</keyword>
<keyword evidence="5" id="KW-0653">Protein transport</keyword>
<gene>
    <name evidence="8" type="ORF">C8D97_109164</name>
</gene>
<evidence type="ECO:0000256" key="6">
    <source>
        <dbReference type="SAM" id="SignalP"/>
    </source>
</evidence>
<dbReference type="SUPFAM" id="SSF81901">
    <property type="entry name" value="HCP-like"/>
    <property type="match status" value="2"/>
</dbReference>
<dbReference type="InterPro" id="IPR037682">
    <property type="entry name" value="TonB_C"/>
</dbReference>
<dbReference type="PROSITE" id="PS52015">
    <property type="entry name" value="TONB_CTD"/>
    <property type="match status" value="1"/>
</dbReference>
<dbReference type="Gene3D" id="3.30.1150.10">
    <property type="match status" value="1"/>
</dbReference>
<evidence type="ECO:0000313" key="8">
    <source>
        <dbReference type="EMBL" id="PWK48613.1"/>
    </source>
</evidence>
<feature type="chain" id="PRO_5016411655" description="Protein TonB" evidence="6">
    <location>
        <begin position="19"/>
        <end position="548"/>
    </location>
</feature>
<dbReference type="AlphaFoldDB" id="A0A316FK06"/>
<evidence type="ECO:0000256" key="4">
    <source>
        <dbReference type="ARBA" id="ARBA00023136"/>
    </source>
</evidence>
<dbReference type="SUPFAM" id="SSF74653">
    <property type="entry name" value="TolA/TonB C-terminal domain"/>
    <property type="match status" value="1"/>
</dbReference>
<name>A0A316FK06_9GAMM</name>
<dbReference type="PRINTS" id="PR01374">
    <property type="entry name" value="TONBPROTEIN"/>
</dbReference>
<keyword evidence="5" id="KW-1003">Cell membrane</keyword>
<evidence type="ECO:0000256" key="1">
    <source>
        <dbReference type="ARBA" id="ARBA00004167"/>
    </source>
</evidence>
<keyword evidence="5" id="KW-0813">Transport</keyword>
<protein>
    <recommendedName>
        <fullName evidence="5">Protein TonB</fullName>
    </recommendedName>
</protein>
<dbReference type="Pfam" id="PF03544">
    <property type="entry name" value="TonB_C"/>
    <property type="match status" value="1"/>
</dbReference>
<dbReference type="Gene3D" id="1.25.40.10">
    <property type="entry name" value="Tetratricopeptide repeat domain"/>
    <property type="match status" value="2"/>
</dbReference>
<comment type="similarity">
    <text evidence="5">Belongs to the TonB family.</text>
</comment>
<evidence type="ECO:0000313" key="9">
    <source>
        <dbReference type="Proteomes" id="UP000245790"/>
    </source>
</evidence>
<dbReference type="InterPro" id="IPR052748">
    <property type="entry name" value="ISR_Activator"/>
</dbReference>
<proteinExistence type="inferred from homology"/>
<dbReference type="PANTHER" id="PTHR45011:SF1">
    <property type="entry name" value="DAP3-BINDING CELL DEATH ENHANCER 1"/>
    <property type="match status" value="1"/>
</dbReference>
<dbReference type="GO" id="GO:0055085">
    <property type="term" value="P:transmembrane transport"/>
    <property type="evidence" value="ECO:0007669"/>
    <property type="project" value="InterPro"/>
</dbReference>
<dbReference type="GO" id="GO:0005886">
    <property type="term" value="C:plasma membrane"/>
    <property type="evidence" value="ECO:0007669"/>
    <property type="project" value="UniProtKB-SubCell"/>
</dbReference>
<evidence type="ECO:0000259" key="7">
    <source>
        <dbReference type="PROSITE" id="PS52015"/>
    </source>
</evidence>
<feature type="domain" description="TonB C-terminal" evidence="7">
    <location>
        <begin position="132"/>
        <end position="230"/>
    </location>
</feature>
<dbReference type="NCBIfam" id="TIGR01352">
    <property type="entry name" value="tonB_Cterm"/>
    <property type="match status" value="1"/>
</dbReference>
<dbReference type="SMART" id="SM00671">
    <property type="entry name" value="SEL1"/>
    <property type="match status" value="3"/>
</dbReference>
<dbReference type="GO" id="GO:0015031">
    <property type="term" value="P:protein transport"/>
    <property type="evidence" value="ECO:0007669"/>
    <property type="project" value="UniProtKB-UniRule"/>
</dbReference>
<dbReference type="GO" id="GO:0031992">
    <property type="term" value="F:energy transducer activity"/>
    <property type="evidence" value="ECO:0007669"/>
    <property type="project" value="InterPro"/>
</dbReference>
<keyword evidence="5" id="KW-0997">Cell inner membrane</keyword>
<organism evidence="8 9">
    <name type="scientific">Pleionea mediterranea</name>
    <dbReference type="NCBI Taxonomy" id="523701"/>
    <lineage>
        <taxon>Bacteria</taxon>
        <taxon>Pseudomonadati</taxon>
        <taxon>Pseudomonadota</taxon>
        <taxon>Gammaproteobacteria</taxon>
        <taxon>Oceanospirillales</taxon>
        <taxon>Pleioneaceae</taxon>
        <taxon>Pleionea</taxon>
    </lineage>
</organism>
<comment type="subcellular location">
    <subcellularLocation>
        <location evidence="5">Cell inner membrane</location>
        <topology evidence="5">Single-pass membrane protein</topology>
        <orientation evidence="5">Periplasmic side</orientation>
    </subcellularLocation>
    <subcellularLocation>
        <location evidence="1">Membrane</location>
        <topology evidence="1">Single-pass membrane protein</topology>
    </subcellularLocation>
</comment>
<dbReference type="InterPro" id="IPR011990">
    <property type="entry name" value="TPR-like_helical_dom_sf"/>
</dbReference>
<dbReference type="OrthoDB" id="1628901at2"/>
<sequence>MQRVILSLFIFSVMSVFADFHSALSFYEKGDYESAYNEFYDMASMGEQRSQFNLGVMYYQGQYVSKDINKAYAWMKLATDSVTAKEHEKKMFQLVAKQASTKEGDAIYIKLKQQFGMNALMTKLYPVIRPSKKSSQATPIYIKEPRYPKRAAMKGIEGFTQFKFDLDESGKPRNIVLVDSFPPDTFDRNSLMAIKNWRFEPVKNEVGEPIYSKDLSYTLTFLLSGGEGQKEEVVISLDNPLLSFKSLELPDFPERIKNQVASTNYPVEITVNFDIDSSGKPLNVVIDGDERHGKEVMAVIDEWRVSTNKAQSDLRASVIFVQESKISLKPKASIFNNIKQAALNDDPNAQLKYGLMLERFPILEEAGRQNEWYLRSAIKGNNAAQYLLGKNLIKGKGCVADKAKGIEWLTRAASSGQAEARAILGEMFIQNNDLKSHLKAKEYLEYAANNTDKQQVKLQLAKLLLTSPYNEVHKPEVALELVDSINWDQVGDDITEYELKAKAYAAIGEFEEAVEYQEEALEEAEDGDFYSEGIRQQLLAYQAKLKSR</sequence>
<keyword evidence="9" id="KW-1185">Reference proteome</keyword>
<evidence type="ECO:0000256" key="3">
    <source>
        <dbReference type="ARBA" id="ARBA00022989"/>
    </source>
</evidence>
<keyword evidence="2" id="KW-0812">Transmembrane</keyword>
<comment type="function">
    <text evidence="5">Interacts with outer membrane receptor proteins that carry out high-affinity binding and energy dependent uptake into the periplasmic space of specific substrates. It could act to transduce energy from the cytoplasmic membrane to specific energy-requiring processes in the outer membrane, resulting in the release into the periplasm of ligands bound by these outer membrane proteins.</text>
</comment>
<dbReference type="Proteomes" id="UP000245790">
    <property type="component" value="Unassembled WGS sequence"/>
</dbReference>
<keyword evidence="6" id="KW-0732">Signal</keyword>
<dbReference type="GO" id="GO:0015891">
    <property type="term" value="P:siderophore transport"/>
    <property type="evidence" value="ECO:0007669"/>
    <property type="project" value="InterPro"/>
</dbReference>
<dbReference type="InterPro" id="IPR006597">
    <property type="entry name" value="Sel1-like"/>
</dbReference>
<accession>A0A316FK06</accession>
<dbReference type="InterPro" id="IPR003538">
    <property type="entry name" value="TonB"/>
</dbReference>
<evidence type="ECO:0000256" key="5">
    <source>
        <dbReference type="RuleBase" id="RU362123"/>
    </source>
</evidence>
<reference evidence="8 9" key="1">
    <citation type="submission" date="2018-05" db="EMBL/GenBank/DDBJ databases">
        <title>Genomic Encyclopedia of Type Strains, Phase IV (KMG-IV): sequencing the most valuable type-strain genomes for metagenomic binning, comparative biology and taxonomic classification.</title>
        <authorList>
            <person name="Goeker M."/>
        </authorList>
    </citation>
    <scope>NUCLEOTIDE SEQUENCE [LARGE SCALE GENOMIC DNA]</scope>
    <source>
        <strain evidence="8 9">DSM 25350</strain>
    </source>
</reference>
<feature type="signal peptide" evidence="6">
    <location>
        <begin position="1"/>
        <end position="18"/>
    </location>
</feature>
<dbReference type="EMBL" id="QGGU01000009">
    <property type="protein sequence ID" value="PWK48613.1"/>
    <property type="molecule type" value="Genomic_DNA"/>
</dbReference>
<comment type="caution">
    <text evidence="8">The sequence shown here is derived from an EMBL/GenBank/DDBJ whole genome shotgun (WGS) entry which is preliminary data.</text>
</comment>
<evidence type="ECO:0000256" key="2">
    <source>
        <dbReference type="ARBA" id="ARBA00022692"/>
    </source>
</evidence>
<dbReference type="InterPro" id="IPR006260">
    <property type="entry name" value="TonB/TolA_C"/>
</dbReference>
<dbReference type="Pfam" id="PF08238">
    <property type="entry name" value="Sel1"/>
    <property type="match status" value="3"/>
</dbReference>
<keyword evidence="3" id="KW-1133">Transmembrane helix</keyword>
<dbReference type="PANTHER" id="PTHR45011">
    <property type="entry name" value="DAP3-BINDING CELL DEATH ENHANCER 1"/>
    <property type="match status" value="1"/>
</dbReference>
<dbReference type="RefSeq" id="WP_109764281.1">
    <property type="nucleotide sequence ID" value="NZ_QGGU01000009.1"/>
</dbReference>
<dbReference type="GO" id="GO:0030288">
    <property type="term" value="C:outer membrane-bounded periplasmic space"/>
    <property type="evidence" value="ECO:0007669"/>
    <property type="project" value="InterPro"/>
</dbReference>
<keyword evidence="4" id="KW-0472">Membrane</keyword>